<feature type="signal peptide" evidence="4">
    <location>
        <begin position="1"/>
        <end position="19"/>
    </location>
</feature>
<dbReference type="PANTHER" id="PTHR42852">
    <property type="entry name" value="THIOL:DISULFIDE INTERCHANGE PROTEIN DSBE"/>
    <property type="match status" value="1"/>
</dbReference>
<dbReference type="CDD" id="cd02966">
    <property type="entry name" value="TlpA_like_family"/>
    <property type="match status" value="1"/>
</dbReference>
<protein>
    <submittedName>
        <fullName evidence="6">Peroxiredoxin</fullName>
    </submittedName>
</protein>
<evidence type="ECO:0000256" key="1">
    <source>
        <dbReference type="ARBA" id="ARBA00004196"/>
    </source>
</evidence>
<dbReference type="GO" id="GO:0016491">
    <property type="term" value="F:oxidoreductase activity"/>
    <property type="evidence" value="ECO:0007669"/>
    <property type="project" value="InterPro"/>
</dbReference>
<organism evidence="6 7">
    <name type="scientific">Bacteroides ovatus</name>
    <dbReference type="NCBI Taxonomy" id="28116"/>
    <lineage>
        <taxon>Bacteria</taxon>
        <taxon>Pseudomonadati</taxon>
        <taxon>Bacteroidota</taxon>
        <taxon>Bacteroidia</taxon>
        <taxon>Bacteroidales</taxon>
        <taxon>Bacteroidaceae</taxon>
        <taxon>Bacteroides</taxon>
    </lineage>
</organism>
<dbReference type="PANTHER" id="PTHR42852:SF13">
    <property type="entry name" value="PROTEIN DIPZ"/>
    <property type="match status" value="1"/>
</dbReference>
<feature type="chain" id="PRO_5010172214" evidence="4">
    <location>
        <begin position="20"/>
        <end position="169"/>
    </location>
</feature>
<dbReference type="InterPro" id="IPR013766">
    <property type="entry name" value="Thioredoxin_domain"/>
</dbReference>
<evidence type="ECO:0000256" key="4">
    <source>
        <dbReference type="SAM" id="SignalP"/>
    </source>
</evidence>
<evidence type="ECO:0000256" key="3">
    <source>
        <dbReference type="ARBA" id="ARBA00023284"/>
    </source>
</evidence>
<accession>A0A1G6GB13</accession>
<keyword evidence="2" id="KW-0201">Cytochrome c-type biogenesis</keyword>
<dbReference type="PROSITE" id="PS51352">
    <property type="entry name" value="THIOREDOXIN_2"/>
    <property type="match status" value="1"/>
</dbReference>
<evidence type="ECO:0000259" key="5">
    <source>
        <dbReference type="PROSITE" id="PS51352"/>
    </source>
</evidence>
<dbReference type="RefSeq" id="WP_074559864.1">
    <property type="nucleotide sequence ID" value="NZ_FMYE01000063.1"/>
</dbReference>
<evidence type="ECO:0000313" key="7">
    <source>
        <dbReference type="Proteomes" id="UP000183670"/>
    </source>
</evidence>
<evidence type="ECO:0000256" key="2">
    <source>
        <dbReference type="ARBA" id="ARBA00022748"/>
    </source>
</evidence>
<dbReference type="InterPro" id="IPR013740">
    <property type="entry name" value="Redoxin"/>
</dbReference>
<dbReference type="Proteomes" id="UP000183670">
    <property type="component" value="Unassembled WGS sequence"/>
</dbReference>
<name>A0A1G6GB13_BACOV</name>
<reference evidence="6 7" key="1">
    <citation type="submission" date="2016-10" db="EMBL/GenBank/DDBJ databases">
        <authorList>
            <person name="de Groot N.N."/>
        </authorList>
    </citation>
    <scope>NUCLEOTIDE SEQUENCE [LARGE SCALE GENOMIC DNA]</scope>
    <source>
        <strain evidence="6 7">NLAE-zl-C500</strain>
    </source>
</reference>
<dbReference type="InterPro" id="IPR050553">
    <property type="entry name" value="Thioredoxin_ResA/DsbE_sf"/>
</dbReference>
<sequence>MRKVILFCAATLFSLLSFAQESDADIVKVGDNIPAFTLHSTANGTINSADLKGKVVLINIFATWCGPCQSELAEVQKILWPKYKNNKDFCMLVIGREHTDDQLAEYNKRKRFTFPLYPDPKREVTGKFATKMIPRSYLIDKEGKVISATTGYEDGAIDTLMKQIDKALK</sequence>
<gene>
    <name evidence="6" type="ORF">SAMN05192581_106316</name>
</gene>
<dbReference type="AlphaFoldDB" id="A0A1G6GB13"/>
<dbReference type="Pfam" id="PF08534">
    <property type="entry name" value="Redoxin"/>
    <property type="match status" value="1"/>
</dbReference>
<feature type="domain" description="Thioredoxin" evidence="5">
    <location>
        <begin position="27"/>
        <end position="169"/>
    </location>
</feature>
<dbReference type="Gene3D" id="3.40.30.10">
    <property type="entry name" value="Glutaredoxin"/>
    <property type="match status" value="1"/>
</dbReference>
<dbReference type="InterPro" id="IPR036249">
    <property type="entry name" value="Thioredoxin-like_sf"/>
</dbReference>
<dbReference type="SUPFAM" id="SSF52833">
    <property type="entry name" value="Thioredoxin-like"/>
    <property type="match status" value="1"/>
</dbReference>
<dbReference type="GO" id="GO:0030313">
    <property type="term" value="C:cell envelope"/>
    <property type="evidence" value="ECO:0007669"/>
    <property type="project" value="UniProtKB-SubCell"/>
</dbReference>
<dbReference type="PROSITE" id="PS00194">
    <property type="entry name" value="THIOREDOXIN_1"/>
    <property type="match status" value="1"/>
</dbReference>
<keyword evidence="4" id="KW-0732">Signal</keyword>
<dbReference type="EMBL" id="FMYE01000063">
    <property type="protein sequence ID" value="SDB79164.1"/>
    <property type="molecule type" value="Genomic_DNA"/>
</dbReference>
<evidence type="ECO:0000313" key="6">
    <source>
        <dbReference type="EMBL" id="SDB79164.1"/>
    </source>
</evidence>
<keyword evidence="3" id="KW-0676">Redox-active center</keyword>
<dbReference type="GO" id="GO:0017004">
    <property type="term" value="P:cytochrome complex assembly"/>
    <property type="evidence" value="ECO:0007669"/>
    <property type="project" value="UniProtKB-KW"/>
</dbReference>
<dbReference type="InterPro" id="IPR017937">
    <property type="entry name" value="Thioredoxin_CS"/>
</dbReference>
<proteinExistence type="predicted"/>
<comment type="subcellular location">
    <subcellularLocation>
        <location evidence="1">Cell envelope</location>
    </subcellularLocation>
</comment>